<evidence type="ECO:0000259" key="5">
    <source>
        <dbReference type="Pfam" id="PF01494"/>
    </source>
</evidence>
<dbReference type="PRINTS" id="PR00420">
    <property type="entry name" value="RNGMNOXGNASE"/>
</dbReference>
<keyword evidence="8" id="KW-1185">Reference proteome</keyword>
<proteinExistence type="inferred from homology"/>
<reference evidence="7" key="1">
    <citation type="submission" date="2021-02" db="EMBL/GenBank/DDBJ databases">
        <title>Genome sequence Cadophora malorum strain M34.</title>
        <authorList>
            <person name="Stefanovic E."/>
            <person name="Vu D."/>
            <person name="Scully C."/>
            <person name="Dijksterhuis J."/>
            <person name="Roader J."/>
            <person name="Houbraken J."/>
        </authorList>
    </citation>
    <scope>NUCLEOTIDE SEQUENCE</scope>
    <source>
        <strain evidence="7">M34</strain>
    </source>
</reference>
<protein>
    <submittedName>
        <fullName evidence="7">Uncharacterized protein</fullName>
    </submittedName>
</protein>
<keyword evidence="3" id="KW-0274">FAD</keyword>
<dbReference type="Pfam" id="PF07976">
    <property type="entry name" value="Phe_hydrox_dim"/>
    <property type="match status" value="1"/>
</dbReference>
<evidence type="ECO:0000313" key="8">
    <source>
        <dbReference type="Proteomes" id="UP000664132"/>
    </source>
</evidence>
<feature type="domain" description="FAD-binding" evidence="5">
    <location>
        <begin position="47"/>
        <end position="285"/>
    </location>
</feature>
<name>A0A8H7TAU3_9HELO</name>
<dbReference type="InterPro" id="IPR002938">
    <property type="entry name" value="FAD-bd"/>
</dbReference>
<evidence type="ECO:0000313" key="7">
    <source>
        <dbReference type="EMBL" id="KAG4416272.1"/>
    </source>
</evidence>
<dbReference type="SUPFAM" id="SSF51905">
    <property type="entry name" value="FAD/NAD(P)-binding domain"/>
    <property type="match status" value="1"/>
</dbReference>
<evidence type="ECO:0000256" key="4">
    <source>
        <dbReference type="ARBA" id="ARBA00023002"/>
    </source>
</evidence>
<dbReference type="EMBL" id="JAFJYH010000192">
    <property type="protein sequence ID" value="KAG4416272.1"/>
    <property type="molecule type" value="Genomic_DNA"/>
</dbReference>
<evidence type="ECO:0000256" key="2">
    <source>
        <dbReference type="ARBA" id="ARBA00022630"/>
    </source>
</evidence>
<dbReference type="InterPro" id="IPR036188">
    <property type="entry name" value="FAD/NAD-bd_sf"/>
</dbReference>
<dbReference type="InterPro" id="IPR038220">
    <property type="entry name" value="PHOX_C_sf"/>
</dbReference>
<feature type="domain" description="Phenol hydroxylase-like C-terminal dimerisation" evidence="6">
    <location>
        <begin position="497"/>
        <end position="548"/>
    </location>
</feature>
<dbReference type="InterPro" id="IPR036249">
    <property type="entry name" value="Thioredoxin-like_sf"/>
</dbReference>
<keyword evidence="2" id="KW-0285">Flavoprotein</keyword>
<gene>
    <name evidence="7" type="ORF">IFR04_010618</name>
</gene>
<sequence length="569" mass="63725">MPDNLTQEWCLQDSFNSAIILAAPLPRLASHPSPGTARKHYETLVGNADELAARTLEILGQVGLGSKLRRHGAPFVERSVWMREKPDPDFLKRLMTVPFDIAPARYELLTLHQGHVERVFKKDITKYRGDEIHCGSRLIAMEVDKKKDTEFPVLAKIESVGLVEEVRAKYLIAVDGAKSTVGICTEVELEGDMTDELWGVIDLVVDSDFPGIRRQSSINSITGQANDYSGGFNMTVVKEEVQNGIAGGSEEQQRQSTREQRDRITEAHILERAAHLFRPSRFQVKRGTTVHWWAAFRTSQEPYQVFHAVQFDFPPNSVSHGRYPSFSLATTRQGMNDSVQKSYNLAWKLAYTIFGLAKNETKLLDSYEAERLPNPRDLIDSDKRMNSGVPTEEKMAEMKQFSTSCGAHYGRGLTPQDMHDESRAEVKFSILLLAADDFGARDSTSTKIAETLWSHILGKYPSGLLQPIILLPSETHQFERSDVPSCVKEEAIMSLALASGDVYRMYGIPSQGVTGTKLVVVRPDETVGMIIDLKNVEFVQTFLDRLCRRVIVKSAGLLGDFAPELQTVY</sequence>
<dbReference type="Proteomes" id="UP000664132">
    <property type="component" value="Unassembled WGS sequence"/>
</dbReference>
<dbReference type="InterPro" id="IPR012941">
    <property type="entry name" value="Phe_hydrox_C_dim_dom"/>
</dbReference>
<dbReference type="Gene3D" id="3.40.30.20">
    <property type="match status" value="1"/>
</dbReference>
<dbReference type="Pfam" id="PF01494">
    <property type="entry name" value="FAD_binding_3"/>
    <property type="match status" value="2"/>
</dbReference>
<organism evidence="7 8">
    <name type="scientific">Cadophora malorum</name>
    <dbReference type="NCBI Taxonomy" id="108018"/>
    <lineage>
        <taxon>Eukaryota</taxon>
        <taxon>Fungi</taxon>
        <taxon>Dikarya</taxon>
        <taxon>Ascomycota</taxon>
        <taxon>Pezizomycotina</taxon>
        <taxon>Leotiomycetes</taxon>
        <taxon>Helotiales</taxon>
        <taxon>Ploettnerulaceae</taxon>
        <taxon>Cadophora</taxon>
    </lineage>
</organism>
<feature type="domain" description="FAD-binding" evidence="5">
    <location>
        <begin position="331"/>
        <end position="380"/>
    </location>
</feature>
<dbReference type="OrthoDB" id="1716816at2759"/>
<evidence type="ECO:0000256" key="1">
    <source>
        <dbReference type="ARBA" id="ARBA00007801"/>
    </source>
</evidence>
<comment type="caution">
    <text evidence="7">The sequence shown here is derived from an EMBL/GenBank/DDBJ whole genome shotgun (WGS) entry which is preliminary data.</text>
</comment>
<dbReference type="SUPFAM" id="SSF54373">
    <property type="entry name" value="FAD-linked reductases, C-terminal domain"/>
    <property type="match status" value="1"/>
</dbReference>
<dbReference type="InterPro" id="IPR050641">
    <property type="entry name" value="RIFMO-like"/>
</dbReference>
<dbReference type="Gene3D" id="3.50.50.60">
    <property type="entry name" value="FAD/NAD(P)-binding domain"/>
    <property type="match status" value="1"/>
</dbReference>
<dbReference type="AlphaFoldDB" id="A0A8H7TAU3"/>
<comment type="similarity">
    <text evidence="1">Belongs to the PheA/TfdB FAD monooxygenase family.</text>
</comment>
<dbReference type="SUPFAM" id="SSF52833">
    <property type="entry name" value="Thioredoxin-like"/>
    <property type="match status" value="1"/>
</dbReference>
<accession>A0A8H7TAU3</accession>
<keyword evidence="4" id="KW-0560">Oxidoreductase</keyword>
<dbReference type="GO" id="GO:0016709">
    <property type="term" value="F:oxidoreductase activity, acting on paired donors, with incorporation or reduction of molecular oxygen, NAD(P)H as one donor, and incorporation of one atom of oxygen"/>
    <property type="evidence" value="ECO:0007669"/>
    <property type="project" value="UniProtKB-ARBA"/>
</dbReference>
<dbReference type="PANTHER" id="PTHR43004">
    <property type="entry name" value="TRK SYSTEM POTASSIUM UPTAKE PROTEIN"/>
    <property type="match status" value="1"/>
</dbReference>
<dbReference type="GO" id="GO:0071949">
    <property type="term" value="F:FAD binding"/>
    <property type="evidence" value="ECO:0007669"/>
    <property type="project" value="InterPro"/>
</dbReference>
<dbReference type="Gene3D" id="3.30.9.10">
    <property type="entry name" value="D-Amino Acid Oxidase, subunit A, domain 2"/>
    <property type="match status" value="1"/>
</dbReference>
<evidence type="ECO:0000256" key="3">
    <source>
        <dbReference type="ARBA" id="ARBA00022827"/>
    </source>
</evidence>
<evidence type="ECO:0000259" key="6">
    <source>
        <dbReference type="Pfam" id="PF07976"/>
    </source>
</evidence>
<dbReference type="PANTHER" id="PTHR43004:SF15">
    <property type="entry name" value="MONOOXYGENASE, PUTATIVE (AFU_ORTHOLOGUE AFUA_6G03030)-RELATED"/>
    <property type="match status" value="1"/>
</dbReference>